<evidence type="ECO:0000313" key="8">
    <source>
        <dbReference type="EMBL" id="PIO60147.1"/>
    </source>
</evidence>
<accession>A0A2G9TQD1</accession>
<evidence type="ECO:0000259" key="7">
    <source>
        <dbReference type="PROSITE" id="PS51184"/>
    </source>
</evidence>
<dbReference type="InterPro" id="IPR003347">
    <property type="entry name" value="JmjC_dom"/>
</dbReference>
<protein>
    <recommendedName>
        <fullName evidence="7">JmjC domain-containing protein</fullName>
    </recommendedName>
</protein>
<dbReference type="SUPFAM" id="SSF51197">
    <property type="entry name" value="Clavaminate synthase-like"/>
    <property type="match status" value="1"/>
</dbReference>
<proteinExistence type="predicted"/>
<dbReference type="InterPro" id="IPR041667">
    <property type="entry name" value="Cupin_8"/>
</dbReference>
<keyword evidence="6" id="KW-0539">Nucleus</keyword>
<dbReference type="OrthoDB" id="47172at2759"/>
<feature type="domain" description="JmjC" evidence="7">
    <location>
        <begin position="1"/>
        <end position="146"/>
    </location>
</feature>
<dbReference type="Gene3D" id="2.60.120.650">
    <property type="entry name" value="Cupin"/>
    <property type="match status" value="3"/>
</dbReference>
<reference evidence="8 9" key="1">
    <citation type="submission" date="2015-09" db="EMBL/GenBank/DDBJ databases">
        <title>Draft genome of the parasitic nematode Teladorsagia circumcincta isolate WARC Sus (inbred).</title>
        <authorList>
            <person name="Mitreva M."/>
        </authorList>
    </citation>
    <scope>NUCLEOTIDE SEQUENCE [LARGE SCALE GENOMIC DNA]</scope>
    <source>
        <strain evidence="8 9">S</strain>
    </source>
</reference>
<dbReference type="PANTHER" id="PTHR12461">
    <property type="entry name" value="HYPOXIA-INDUCIBLE FACTOR 1 ALPHA INHIBITOR-RELATED"/>
    <property type="match status" value="1"/>
</dbReference>
<dbReference type="GO" id="GO:0046872">
    <property type="term" value="F:metal ion binding"/>
    <property type="evidence" value="ECO:0007669"/>
    <property type="project" value="UniProtKB-KW"/>
</dbReference>
<evidence type="ECO:0000256" key="4">
    <source>
        <dbReference type="ARBA" id="ARBA00023002"/>
    </source>
</evidence>
<dbReference type="Pfam" id="PF13621">
    <property type="entry name" value="Cupin_8"/>
    <property type="match status" value="1"/>
</dbReference>
<evidence type="ECO:0000256" key="1">
    <source>
        <dbReference type="ARBA" id="ARBA00001954"/>
    </source>
</evidence>
<keyword evidence="9" id="KW-1185">Reference proteome</keyword>
<organism evidence="8 9">
    <name type="scientific">Teladorsagia circumcincta</name>
    <name type="common">Brown stomach worm</name>
    <name type="synonym">Ostertagia circumcincta</name>
    <dbReference type="NCBI Taxonomy" id="45464"/>
    <lineage>
        <taxon>Eukaryota</taxon>
        <taxon>Metazoa</taxon>
        <taxon>Ecdysozoa</taxon>
        <taxon>Nematoda</taxon>
        <taxon>Chromadorea</taxon>
        <taxon>Rhabditida</taxon>
        <taxon>Rhabditina</taxon>
        <taxon>Rhabditomorpha</taxon>
        <taxon>Strongyloidea</taxon>
        <taxon>Trichostrongylidae</taxon>
        <taxon>Teladorsagia</taxon>
    </lineage>
</organism>
<dbReference type="EMBL" id="KZ356045">
    <property type="protein sequence ID" value="PIO60147.1"/>
    <property type="molecule type" value="Genomic_DNA"/>
</dbReference>
<evidence type="ECO:0000256" key="6">
    <source>
        <dbReference type="ARBA" id="ARBA00023242"/>
    </source>
</evidence>
<evidence type="ECO:0000313" key="9">
    <source>
        <dbReference type="Proteomes" id="UP000230423"/>
    </source>
</evidence>
<comment type="subcellular location">
    <subcellularLocation>
        <location evidence="2">Nucleus</location>
    </subcellularLocation>
</comment>
<keyword evidence="5" id="KW-0408">Iron</keyword>
<keyword evidence="3" id="KW-0479">Metal-binding</keyword>
<dbReference type="Proteomes" id="UP000230423">
    <property type="component" value="Unassembled WGS sequence"/>
</dbReference>
<evidence type="ECO:0000256" key="3">
    <source>
        <dbReference type="ARBA" id="ARBA00022723"/>
    </source>
</evidence>
<dbReference type="AlphaFoldDB" id="A0A2G9TQD1"/>
<evidence type="ECO:0000256" key="5">
    <source>
        <dbReference type="ARBA" id="ARBA00023004"/>
    </source>
</evidence>
<sequence length="146" mass="16631">MISHFNSDSLALHCAEHCSFDYLHRILCHRIVPVEQGSKYTDSDWAQKLMTGSEFFETLLEDKNVDKNGWIGPGSTVSPLHTDPRENIFCQVDVLNPDLEKYPNFAKARCWDGVVEAGDVLFIPQGWWHLVAALSNSVSISFWFDK</sequence>
<dbReference type="PROSITE" id="PS51184">
    <property type="entry name" value="JMJC"/>
    <property type="match status" value="1"/>
</dbReference>
<dbReference type="PANTHER" id="PTHR12461:SF106">
    <property type="entry name" value="BIFUNCTIONAL PEPTIDASE AND ARGINYL-HYDROXYLASE JMJD5"/>
    <property type="match status" value="1"/>
</dbReference>
<keyword evidence="4" id="KW-0560">Oxidoreductase</keyword>
<dbReference type="GO" id="GO:0005634">
    <property type="term" value="C:nucleus"/>
    <property type="evidence" value="ECO:0007669"/>
    <property type="project" value="UniProtKB-SubCell"/>
</dbReference>
<dbReference type="GO" id="GO:0016491">
    <property type="term" value="F:oxidoreductase activity"/>
    <property type="evidence" value="ECO:0007669"/>
    <property type="project" value="UniProtKB-KW"/>
</dbReference>
<comment type="cofactor">
    <cofactor evidence="1">
        <name>Fe(2+)</name>
        <dbReference type="ChEBI" id="CHEBI:29033"/>
    </cofactor>
</comment>
<name>A0A2G9TQD1_TELCI</name>
<evidence type="ECO:0000256" key="2">
    <source>
        <dbReference type="ARBA" id="ARBA00004123"/>
    </source>
</evidence>
<gene>
    <name evidence="8" type="ORF">TELCIR_18364</name>
</gene>